<feature type="domain" description="DUF4130" evidence="1">
    <location>
        <begin position="87"/>
        <end position="253"/>
    </location>
</feature>
<gene>
    <name evidence="2" type="ORF">SAMN04487910_1901</name>
</gene>
<evidence type="ECO:0000313" key="2">
    <source>
        <dbReference type="EMBL" id="SEL16201.1"/>
    </source>
</evidence>
<dbReference type="OrthoDB" id="5290748at2"/>
<dbReference type="Pfam" id="PF13566">
    <property type="entry name" value="DUF4130"/>
    <property type="match status" value="1"/>
</dbReference>
<dbReference type="Proteomes" id="UP000198521">
    <property type="component" value="Unassembled WGS sequence"/>
</dbReference>
<keyword evidence="3" id="KW-1185">Reference proteome</keyword>
<proteinExistence type="predicted"/>
<evidence type="ECO:0000313" key="3">
    <source>
        <dbReference type="Proteomes" id="UP000198521"/>
    </source>
</evidence>
<name>A0A1H7MYP9_AQUAM</name>
<dbReference type="AlphaFoldDB" id="A0A1H7MYP9"/>
<accession>A0A1H7MYP9</accession>
<protein>
    <submittedName>
        <fullName evidence="2">Probable DNA metabolism protein</fullName>
    </submittedName>
</protein>
<dbReference type="EMBL" id="FOAB01000003">
    <property type="protein sequence ID" value="SEL16201.1"/>
    <property type="molecule type" value="Genomic_DNA"/>
</dbReference>
<sequence length="257" mass="30902">MNPQTILIYDGSFDGFLSSVFIIYEQKIVYPVIRRQQEMNNQLFTISETVYTDKIKAKRVWRGIKNKTSKSQQKIIFSAFLSEIKGVENTLFSYLKNMFKEEHSKLIDYSNKDILKISQVAKMVGREKHRMEAFVRFKKTKDDIFVATIEPDFNVLPLLINHFQDRYADQKWLIYDVKRAYGIFYNLHKVEIITLDFFSKQNTTVAKEHYTSDELEFQYLWKTYFDNVNIKSRKNAKLHIQHLPRRYWKYLIEKNNI</sequence>
<evidence type="ECO:0000259" key="1">
    <source>
        <dbReference type="Pfam" id="PF13566"/>
    </source>
</evidence>
<organism evidence="2 3">
    <name type="scientific">Aquimarina amphilecti</name>
    <dbReference type="NCBI Taxonomy" id="1038014"/>
    <lineage>
        <taxon>Bacteria</taxon>
        <taxon>Pseudomonadati</taxon>
        <taxon>Bacteroidota</taxon>
        <taxon>Flavobacteriia</taxon>
        <taxon>Flavobacteriales</taxon>
        <taxon>Flavobacteriaceae</taxon>
        <taxon>Aquimarina</taxon>
    </lineage>
</organism>
<dbReference type="InterPro" id="IPR023875">
    <property type="entry name" value="DNA_repair_put"/>
</dbReference>
<dbReference type="NCBIfam" id="TIGR03915">
    <property type="entry name" value="SAM_7_link_chp"/>
    <property type="match status" value="1"/>
</dbReference>
<dbReference type="STRING" id="1038014.SAMN04487910_1901"/>
<dbReference type="RefSeq" id="WP_091407779.1">
    <property type="nucleotide sequence ID" value="NZ_FOAB01000003.1"/>
</dbReference>
<reference evidence="2 3" key="1">
    <citation type="submission" date="2016-10" db="EMBL/GenBank/DDBJ databases">
        <authorList>
            <person name="de Groot N.N."/>
        </authorList>
    </citation>
    <scope>NUCLEOTIDE SEQUENCE [LARGE SCALE GENOMIC DNA]</scope>
    <source>
        <strain evidence="2 3">DSM 25232</strain>
    </source>
</reference>
<dbReference type="InterPro" id="IPR025404">
    <property type="entry name" value="DUF4130"/>
</dbReference>